<feature type="transmembrane region" description="Helical" evidence="6">
    <location>
        <begin position="389"/>
        <end position="406"/>
    </location>
</feature>
<keyword evidence="4 6" id="KW-1133">Transmembrane helix</keyword>
<dbReference type="PANTHER" id="PTHR30250">
    <property type="entry name" value="PST FAMILY PREDICTED COLANIC ACID TRANSPORTER"/>
    <property type="match status" value="1"/>
</dbReference>
<keyword evidence="8" id="KW-1185">Reference proteome</keyword>
<accession>A0A5C4S8S3</accession>
<feature type="transmembrane region" description="Helical" evidence="6">
    <location>
        <begin position="332"/>
        <end position="352"/>
    </location>
</feature>
<feature type="transmembrane region" description="Helical" evidence="6">
    <location>
        <begin position="152"/>
        <end position="173"/>
    </location>
</feature>
<dbReference type="AlphaFoldDB" id="A0A5C4S8S3"/>
<protein>
    <submittedName>
        <fullName evidence="7">Flippase</fullName>
    </submittedName>
</protein>
<sequence length="498" mass="53057">MKREVTIAREAGISMAGLVFGQAVRFGYNLAAARLLGVDALGVYALVVAVQQVAEVIAIGGYDLGLLRFVNQRQGEARRQTIAAAIKRTSLAALFAGLLIALFSGQLASLLHGGGLLRMTLLAVALALPLSVTANMAGFAIQAHQRLMPKMVATQIIMPGLFLFSMLAARQLWGREAALALPFVIAPLAAMAWILPGFRRMTGVELNDVLRAGSNRELNRFALPLLAVAFFSILSHWIDVVMLGFLTDVGTVGLYQPAARTAGLLRSVLLAFSGIAAPMIAACHGRQDYGGVRATYEMVTRWTLTLVMPPFLLLALFPAEVLSVFGKGFGDGAVALVLLSVSSLLLAWFGLGSTVLAMSGGERLSMMNQAVALLLQVLLHWLLIPRFGLNGAALSTLIVMALLTLARMAELRHLLGIPYLSAALWKPTAAGVAAGAVMLGVRYAAPPLPPLALLALAGVTGTALYALLIRAFRLEPEETEVIFKLFPFLKRNRSNEAP</sequence>
<dbReference type="InterPro" id="IPR050833">
    <property type="entry name" value="Poly_Biosynth_Transport"/>
</dbReference>
<comment type="caution">
    <text evidence="7">The sequence shown here is derived from an EMBL/GenBank/DDBJ whole genome shotgun (WGS) entry which is preliminary data.</text>
</comment>
<feature type="transmembrane region" description="Helical" evidence="6">
    <location>
        <begin position="451"/>
        <end position="469"/>
    </location>
</feature>
<dbReference type="PANTHER" id="PTHR30250:SF11">
    <property type="entry name" value="O-ANTIGEN TRANSPORTER-RELATED"/>
    <property type="match status" value="1"/>
</dbReference>
<feature type="transmembrane region" description="Helical" evidence="6">
    <location>
        <begin position="218"/>
        <end position="238"/>
    </location>
</feature>
<evidence type="ECO:0000256" key="4">
    <source>
        <dbReference type="ARBA" id="ARBA00022989"/>
    </source>
</evidence>
<keyword evidence="2" id="KW-1003">Cell membrane</keyword>
<evidence type="ECO:0000256" key="6">
    <source>
        <dbReference type="SAM" id="Phobius"/>
    </source>
</evidence>
<feature type="transmembrane region" description="Helical" evidence="6">
    <location>
        <begin position="427"/>
        <end position="445"/>
    </location>
</feature>
<dbReference type="OrthoDB" id="596916at2"/>
<name>A0A5C4S8S3_CHLTI</name>
<dbReference type="Proteomes" id="UP000308271">
    <property type="component" value="Unassembled WGS sequence"/>
</dbReference>
<feature type="transmembrane region" description="Helical" evidence="6">
    <location>
        <begin position="12"/>
        <end position="31"/>
    </location>
</feature>
<evidence type="ECO:0000256" key="2">
    <source>
        <dbReference type="ARBA" id="ARBA00022475"/>
    </source>
</evidence>
<evidence type="ECO:0000256" key="3">
    <source>
        <dbReference type="ARBA" id="ARBA00022692"/>
    </source>
</evidence>
<feature type="transmembrane region" description="Helical" evidence="6">
    <location>
        <begin position="179"/>
        <end position="198"/>
    </location>
</feature>
<feature type="transmembrane region" description="Helical" evidence="6">
    <location>
        <begin position="258"/>
        <end position="281"/>
    </location>
</feature>
<comment type="subcellular location">
    <subcellularLocation>
        <location evidence="1">Cell membrane</location>
        <topology evidence="1">Multi-pass membrane protein</topology>
    </subcellularLocation>
</comment>
<dbReference type="GO" id="GO:0005886">
    <property type="term" value="C:plasma membrane"/>
    <property type="evidence" value="ECO:0007669"/>
    <property type="project" value="UniProtKB-SubCell"/>
</dbReference>
<keyword evidence="3 6" id="KW-0812">Transmembrane</keyword>
<evidence type="ECO:0000256" key="1">
    <source>
        <dbReference type="ARBA" id="ARBA00004651"/>
    </source>
</evidence>
<dbReference type="EMBL" id="VDCH01000005">
    <property type="protein sequence ID" value="TNJ39528.1"/>
    <property type="molecule type" value="Genomic_DNA"/>
</dbReference>
<feature type="transmembrane region" description="Helical" evidence="6">
    <location>
        <begin position="91"/>
        <end position="111"/>
    </location>
</feature>
<feature type="transmembrane region" description="Helical" evidence="6">
    <location>
        <begin position="364"/>
        <end position="383"/>
    </location>
</feature>
<feature type="transmembrane region" description="Helical" evidence="6">
    <location>
        <begin position="302"/>
        <end position="326"/>
    </location>
</feature>
<evidence type="ECO:0000313" key="8">
    <source>
        <dbReference type="Proteomes" id="UP000308271"/>
    </source>
</evidence>
<proteinExistence type="predicted"/>
<feature type="transmembrane region" description="Helical" evidence="6">
    <location>
        <begin position="43"/>
        <end position="70"/>
    </location>
</feature>
<keyword evidence="5 6" id="KW-0472">Membrane</keyword>
<gene>
    <name evidence="7" type="ORF">FGF66_03980</name>
</gene>
<feature type="transmembrane region" description="Helical" evidence="6">
    <location>
        <begin position="117"/>
        <end position="140"/>
    </location>
</feature>
<organism evidence="7 8">
    <name type="scientific">Chlorobaculum thiosulfatiphilum</name>
    <name type="common">Chlorobium limicola f.sp. thiosulfatophilum</name>
    <dbReference type="NCBI Taxonomy" id="115852"/>
    <lineage>
        <taxon>Bacteria</taxon>
        <taxon>Pseudomonadati</taxon>
        <taxon>Chlorobiota</taxon>
        <taxon>Chlorobiia</taxon>
        <taxon>Chlorobiales</taxon>
        <taxon>Chlorobiaceae</taxon>
        <taxon>Chlorobaculum</taxon>
    </lineage>
</organism>
<reference evidence="7 8" key="1">
    <citation type="submission" date="2019-05" db="EMBL/GenBank/DDBJ databases">
        <title>Draft Whole-Genome sequence of the green sulfur bacterium Chlorobaculum thiosulfatiphilum DSM 249.</title>
        <authorList>
            <person name="Meyer T.E."/>
            <person name="Kyndt J.A."/>
        </authorList>
    </citation>
    <scope>NUCLEOTIDE SEQUENCE [LARGE SCALE GENOMIC DNA]</scope>
    <source>
        <strain evidence="7 8">DSM 249</strain>
    </source>
</reference>
<evidence type="ECO:0000313" key="7">
    <source>
        <dbReference type="EMBL" id="TNJ39528.1"/>
    </source>
</evidence>
<dbReference type="Pfam" id="PF13440">
    <property type="entry name" value="Polysacc_synt_3"/>
    <property type="match status" value="1"/>
</dbReference>
<evidence type="ECO:0000256" key="5">
    <source>
        <dbReference type="ARBA" id="ARBA00023136"/>
    </source>
</evidence>